<reference evidence="1 2" key="1">
    <citation type="submission" date="2020-07" db="EMBL/GenBank/DDBJ databases">
        <title>Exploring microbial biodiversity for novel pathways involved in the catabolism of aromatic compounds derived from lignin.</title>
        <authorList>
            <person name="Elkins J."/>
        </authorList>
    </citation>
    <scope>NUCLEOTIDE SEQUENCE [LARGE SCALE GENOMIC DNA]</scope>
    <source>
        <strain evidence="1 2">H2C3B</strain>
    </source>
</reference>
<evidence type="ECO:0000313" key="2">
    <source>
        <dbReference type="Proteomes" id="UP000572540"/>
    </source>
</evidence>
<evidence type="ECO:0000313" key="1">
    <source>
        <dbReference type="EMBL" id="NYH16104.1"/>
    </source>
</evidence>
<comment type="caution">
    <text evidence="1">The sequence shown here is derived from an EMBL/GenBank/DDBJ whole genome shotgun (WGS) entry which is preliminary data.</text>
</comment>
<dbReference type="EMBL" id="JACCAU010000001">
    <property type="protein sequence ID" value="NYH16104.1"/>
    <property type="molecule type" value="Genomic_DNA"/>
</dbReference>
<gene>
    <name evidence="1" type="ORF">GGD41_003332</name>
</gene>
<proteinExistence type="predicted"/>
<protein>
    <submittedName>
        <fullName evidence="1">Uncharacterized protein</fullName>
    </submittedName>
</protein>
<name>A0A7Y9W8E6_9BURK</name>
<sequence>MSMPPSVAPAPLDPLQRIGQRAAIAGKRFEARDHEQRLRYTDLADGRVRVD</sequence>
<organism evidence="1 2">
    <name type="scientific">Paraburkholderia bryophila</name>
    <dbReference type="NCBI Taxonomy" id="420952"/>
    <lineage>
        <taxon>Bacteria</taxon>
        <taxon>Pseudomonadati</taxon>
        <taxon>Pseudomonadota</taxon>
        <taxon>Betaproteobacteria</taxon>
        <taxon>Burkholderiales</taxon>
        <taxon>Burkholderiaceae</taxon>
        <taxon>Paraburkholderia</taxon>
    </lineage>
</organism>
<accession>A0A7Y9W8E6</accession>
<dbReference type="AlphaFoldDB" id="A0A7Y9W8E6"/>
<dbReference type="Proteomes" id="UP000572540">
    <property type="component" value="Unassembled WGS sequence"/>
</dbReference>